<feature type="region of interest" description="Disordered" evidence="2">
    <location>
        <begin position="1"/>
        <end position="30"/>
    </location>
</feature>
<dbReference type="SUPFAM" id="SSF57756">
    <property type="entry name" value="Retrovirus zinc finger-like domains"/>
    <property type="match status" value="1"/>
</dbReference>
<evidence type="ECO:0000259" key="3">
    <source>
        <dbReference type="PROSITE" id="PS50158"/>
    </source>
</evidence>
<feature type="region of interest" description="Disordered" evidence="2">
    <location>
        <begin position="72"/>
        <end position="118"/>
    </location>
</feature>
<evidence type="ECO:0000313" key="5">
    <source>
        <dbReference type="Proteomes" id="UP001396334"/>
    </source>
</evidence>
<protein>
    <recommendedName>
        <fullName evidence="3">CCHC-type domain-containing protein</fullName>
    </recommendedName>
</protein>
<dbReference type="InterPro" id="IPR036875">
    <property type="entry name" value="Znf_CCHC_sf"/>
</dbReference>
<feature type="domain" description="CCHC-type" evidence="3">
    <location>
        <begin position="35"/>
        <end position="50"/>
    </location>
</feature>
<gene>
    <name evidence="4" type="ORF">V6N11_044662</name>
</gene>
<dbReference type="EMBL" id="JBBPBN010000295">
    <property type="protein sequence ID" value="KAK8489892.1"/>
    <property type="molecule type" value="Genomic_DNA"/>
</dbReference>
<proteinExistence type="predicted"/>
<comment type="caution">
    <text evidence="4">The sequence shown here is derived from an EMBL/GenBank/DDBJ whole genome shotgun (WGS) entry which is preliminary data.</text>
</comment>
<feature type="compositionally biased region" description="Polar residues" evidence="2">
    <location>
        <begin position="1"/>
        <end position="13"/>
    </location>
</feature>
<keyword evidence="1" id="KW-0479">Metal-binding</keyword>
<name>A0ABR2AA05_9ROSI</name>
<keyword evidence="1" id="KW-0863">Zinc-finger</keyword>
<evidence type="ECO:0000256" key="2">
    <source>
        <dbReference type="SAM" id="MobiDB-lite"/>
    </source>
</evidence>
<accession>A0ABR2AA05</accession>
<dbReference type="Proteomes" id="UP001396334">
    <property type="component" value="Unassembled WGS sequence"/>
</dbReference>
<dbReference type="PROSITE" id="PS50158">
    <property type="entry name" value="ZF_CCHC"/>
    <property type="match status" value="1"/>
</dbReference>
<dbReference type="InterPro" id="IPR001878">
    <property type="entry name" value="Znf_CCHC"/>
</dbReference>
<keyword evidence="1" id="KW-0862">Zinc</keyword>
<keyword evidence="5" id="KW-1185">Reference proteome</keyword>
<evidence type="ECO:0000256" key="1">
    <source>
        <dbReference type="PROSITE-ProRule" id="PRU00047"/>
    </source>
</evidence>
<sequence>MGTNSSNGTNSFPVQMRPPSRPKKQRKKEKGLEIKCIKCGKVGHNIRTCKGRVRSNVRHNIPLVATPVASAPLTPPGSPHLSLPVLAPPATTPPFPAPPTTTPSTSAPQQLIDQQTSL</sequence>
<organism evidence="4 5">
    <name type="scientific">Hibiscus sabdariffa</name>
    <name type="common">roselle</name>
    <dbReference type="NCBI Taxonomy" id="183260"/>
    <lineage>
        <taxon>Eukaryota</taxon>
        <taxon>Viridiplantae</taxon>
        <taxon>Streptophyta</taxon>
        <taxon>Embryophyta</taxon>
        <taxon>Tracheophyta</taxon>
        <taxon>Spermatophyta</taxon>
        <taxon>Magnoliopsida</taxon>
        <taxon>eudicotyledons</taxon>
        <taxon>Gunneridae</taxon>
        <taxon>Pentapetalae</taxon>
        <taxon>rosids</taxon>
        <taxon>malvids</taxon>
        <taxon>Malvales</taxon>
        <taxon>Malvaceae</taxon>
        <taxon>Malvoideae</taxon>
        <taxon>Hibiscus</taxon>
    </lineage>
</organism>
<feature type="compositionally biased region" description="Basic residues" evidence="2">
    <location>
        <begin position="20"/>
        <end position="29"/>
    </location>
</feature>
<evidence type="ECO:0000313" key="4">
    <source>
        <dbReference type="EMBL" id="KAK8489892.1"/>
    </source>
</evidence>
<feature type="compositionally biased region" description="Pro residues" evidence="2">
    <location>
        <begin position="86"/>
        <end position="101"/>
    </location>
</feature>
<feature type="compositionally biased region" description="Polar residues" evidence="2">
    <location>
        <begin position="109"/>
        <end position="118"/>
    </location>
</feature>
<reference evidence="4 5" key="1">
    <citation type="journal article" date="2024" name="G3 (Bethesda)">
        <title>Genome assembly of Hibiscus sabdariffa L. provides insights into metabolisms of medicinal natural products.</title>
        <authorList>
            <person name="Kim T."/>
        </authorList>
    </citation>
    <scope>NUCLEOTIDE SEQUENCE [LARGE SCALE GENOMIC DNA]</scope>
    <source>
        <strain evidence="4">TK-2024</strain>
        <tissue evidence="4">Old leaves</tissue>
    </source>
</reference>